<dbReference type="GeneID" id="59387798"/>
<dbReference type="KEGG" id="nev:NTE_03227"/>
<sequence>MSVPDDNSIPREIDQHLATFGKEPWEVNYDLYGYCAICNSRVDEFNYCGCGGAAD</sequence>
<organism evidence="1 2">
    <name type="scientific">Candidatus Nitrososphaera evergladensis SR1</name>
    <dbReference type="NCBI Taxonomy" id="1459636"/>
    <lineage>
        <taxon>Archaea</taxon>
        <taxon>Nitrososphaerota</taxon>
        <taxon>Nitrososphaeria</taxon>
        <taxon>Nitrososphaerales</taxon>
        <taxon>Nitrososphaeraceae</taxon>
        <taxon>Nitrososphaera</taxon>
    </lineage>
</organism>
<evidence type="ECO:0000313" key="2">
    <source>
        <dbReference type="Proteomes" id="UP000028194"/>
    </source>
</evidence>
<dbReference type="EMBL" id="CP007174">
    <property type="protein sequence ID" value="AIF85256.1"/>
    <property type="molecule type" value="Genomic_DNA"/>
</dbReference>
<reference evidence="1 2" key="1">
    <citation type="journal article" date="2014" name="PLoS ONE">
        <title>Genome Sequence of Candidatus Nitrososphaera evergladensis from Group I.1b Enriched from Everglades Soil Reveals Novel Genomic Features of the Ammonia-Oxidizing Archaea.</title>
        <authorList>
            <person name="Zhalnina K.V."/>
            <person name="Dias R."/>
            <person name="Leonard M.T."/>
            <person name="Dorr de Quadros P."/>
            <person name="Camargo F.A."/>
            <person name="Drew J.C."/>
            <person name="Farmerie W.G."/>
            <person name="Daroub S.H."/>
            <person name="Triplett E.W."/>
        </authorList>
    </citation>
    <scope>NUCLEOTIDE SEQUENCE [LARGE SCALE GENOMIC DNA]</scope>
    <source>
        <strain evidence="1 2">SR1</strain>
    </source>
</reference>
<dbReference type="AlphaFoldDB" id="A0A075MUD2"/>
<dbReference type="Proteomes" id="UP000028194">
    <property type="component" value="Chromosome"/>
</dbReference>
<evidence type="ECO:0000313" key="1">
    <source>
        <dbReference type="EMBL" id="AIF85256.1"/>
    </source>
</evidence>
<gene>
    <name evidence="1" type="ORF">NTE_03227</name>
</gene>
<dbReference type="RefSeq" id="WP_193354079.1">
    <property type="nucleotide sequence ID" value="NZ_CP007174.1"/>
</dbReference>
<proteinExistence type="predicted"/>
<keyword evidence="2" id="KW-1185">Reference proteome</keyword>
<dbReference type="HOGENOM" id="CLU_209485_0_0_2"/>
<name>A0A075MUD2_9ARCH</name>
<dbReference type="OrthoDB" id="8919at2157"/>
<accession>A0A075MUD2</accession>
<dbReference type="eggNOG" id="arCOG07262">
    <property type="taxonomic scope" value="Archaea"/>
</dbReference>
<protein>
    <submittedName>
        <fullName evidence="1">Uncharacterized protein</fullName>
    </submittedName>
</protein>